<sequence>MPAGLNLKEVLTLKEPIAGWDTLPTNKEPVAAVGIFGICIVLTTADKLSIAVTFRLLRFSFFNDIAISLSQLDKNNAALKLKVAKREKRKFLIINSLVMQKY</sequence>
<keyword evidence="1" id="KW-0812">Transmembrane</keyword>
<accession>A0ABP7YDB6</accession>
<reference evidence="3" key="1">
    <citation type="journal article" date="2019" name="Int. J. Syst. Evol. Microbiol.">
        <title>The Global Catalogue of Microorganisms (GCM) 10K type strain sequencing project: providing services to taxonomists for standard genome sequencing and annotation.</title>
        <authorList>
            <consortium name="The Broad Institute Genomics Platform"/>
            <consortium name="The Broad Institute Genome Sequencing Center for Infectious Disease"/>
            <person name="Wu L."/>
            <person name="Ma J."/>
        </authorList>
    </citation>
    <scope>NUCLEOTIDE SEQUENCE [LARGE SCALE GENOMIC DNA]</scope>
    <source>
        <strain evidence="3">JCM 16704</strain>
    </source>
</reference>
<name>A0ABP7YDB6_9SPHI</name>
<organism evidence="2 3">
    <name type="scientific">Sphingobacterium kyonggiense</name>
    <dbReference type="NCBI Taxonomy" id="714075"/>
    <lineage>
        <taxon>Bacteria</taxon>
        <taxon>Pseudomonadati</taxon>
        <taxon>Bacteroidota</taxon>
        <taxon>Sphingobacteriia</taxon>
        <taxon>Sphingobacteriales</taxon>
        <taxon>Sphingobacteriaceae</taxon>
        <taxon>Sphingobacterium</taxon>
    </lineage>
</organism>
<evidence type="ECO:0000313" key="2">
    <source>
        <dbReference type="EMBL" id="GAA4134475.1"/>
    </source>
</evidence>
<evidence type="ECO:0000256" key="1">
    <source>
        <dbReference type="SAM" id="Phobius"/>
    </source>
</evidence>
<evidence type="ECO:0000313" key="3">
    <source>
        <dbReference type="Proteomes" id="UP001500101"/>
    </source>
</evidence>
<proteinExistence type="predicted"/>
<dbReference type="EMBL" id="BAAAZI010000004">
    <property type="protein sequence ID" value="GAA4134475.1"/>
    <property type="molecule type" value="Genomic_DNA"/>
</dbReference>
<feature type="transmembrane region" description="Helical" evidence="1">
    <location>
        <begin position="30"/>
        <end position="54"/>
    </location>
</feature>
<keyword evidence="3" id="KW-1185">Reference proteome</keyword>
<keyword evidence="1" id="KW-1133">Transmembrane helix</keyword>
<comment type="caution">
    <text evidence="2">The sequence shown here is derived from an EMBL/GenBank/DDBJ whole genome shotgun (WGS) entry which is preliminary data.</text>
</comment>
<keyword evidence="1" id="KW-0472">Membrane</keyword>
<dbReference type="Proteomes" id="UP001500101">
    <property type="component" value="Unassembled WGS sequence"/>
</dbReference>
<protein>
    <submittedName>
        <fullName evidence="2">Uncharacterized protein</fullName>
    </submittedName>
</protein>
<gene>
    <name evidence="2" type="ORF">GCM10022216_07530</name>
</gene>